<keyword evidence="2" id="KW-1185">Reference proteome</keyword>
<evidence type="ECO:0000313" key="1">
    <source>
        <dbReference type="EMBL" id="KAH6931805.1"/>
    </source>
</evidence>
<protein>
    <submittedName>
        <fullName evidence="1">Uncharacterized protein</fullName>
    </submittedName>
</protein>
<organism evidence="1 2">
    <name type="scientific">Hyalomma asiaticum</name>
    <name type="common">Tick</name>
    <dbReference type="NCBI Taxonomy" id="266040"/>
    <lineage>
        <taxon>Eukaryota</taxon>
        <taxon>Metazoa</taxon>
        <taxon>Ecdysozoa</taxon>
        <taxon>Arthropoda</taxon>
        <taxon>Chelicerata</taxon>
        <taxon>Arachnida</taxon>
        <taxon>Acari</taxon>
        <taxon>Parasitiformes</taxon>
        <taxon>Ixodida</taxon>
        <taxon>Ixodoidea</taxon>
        <taxon>Ixodidae</taxon>
        <taxon>Hyalomminae</taxon>
        <taxon>Hyalomma</taxon>
    </lineage>
</organism>
<proteinExistence type="predicted"/>
<name>A0ACB7SB68_HYAAI</name>
<accession>A0ACB7SB68</accession>
<evidence type="ECO:0000313" key="2">
    <source>
        <dbReference type="Proteomes" id="UP000821845"/>
    </source>
</evidence>
<reference evidence="1" key="1">
    <citation type="submission" date="2020-05" db="EMBL/GenBank/DDBJ databases">
        <title>Large-scale comparative analyses of tick genomes elucidate their genetic diversity and vector capacities.</title>
        <authorList>
            <person name="Jia N."/>
            <person name="Wang J."/>
            <person name="Shi W."/>
            <person name="Du L."/>
            <person name="Sun Y."/>
            <person name="Zhan W."/>
            <person name="Jiang J."/>
            <person name="Wang Q."/>
            <person name="Zhang B."/>
            <person name="Ji P."/>
            <person name="Sakyi L.B."/>
            <person name="Cui X."/>
            <person name="Yuan T."/>
            <person name="Jiang B."/>
            <person name="Yang W."/>
            <person name="Lam T.T.-Y."/>
            <person name="Chang Q."/>
            <person name="Ding S."/>
            <person name="Wang X."/>
            <person name="Zhu J."/>
            <person name="Ruan X."/>
            <person name="Zhao L."/>
            <person name="Wei J."/>
            <person name="Que T."/>
            <person name="Du C."/>
            <person name="Cheng J."/>
            <person name="Dai P."/>
            <person name="Han X."/>
            <person name="Huang E."/>
            <person name="Gao Y."/>
            <person name="Liu J."/>
            <person name="Shao H."/>
            <person name="Ye R."/>
            <person name="Li L."/>
            <person name="Wei W."/>
            <person name="Wang X."/>
            <person name="Wang C."/>
            <person name="Yang T."/>
            <person name="Huo Q."/>
            <person name="Li W."/>
            <person name="Guo W."/>
            <person name="Chen H."/>
            <person name="Zhou L."/>
            <person name="Ni X."/>
            <person name="Tian J."/>
            <person name="Zhou Y."/>
            <person name="Sheng Y."/>
            <person name="Liu T."/>
            <person name="Pan Y."/>
            <person name="Xia L."/>
            <person name="Li J."/>
            <person name="Zhao F."/>
            <person name="Cao W."/>
        </authorList>
    </citation>
    <scope>NUCLEOTIDE SEQUENCE</scope>
    <source>
        <strain evidence="1">Hyas-2018</strain>
    </source>
</reference>
<sequence>MSGVHRCIHIRKVCRLRIALSELLDALDASFRVQGACCDGFTNVRSPVPRRSKQPGPNPVTRTLNPARHSPDRSDQQYIASVHGNGKPVCQIISQYLATLVTSTTRFPLSPMEVPRCLFDAKYHTLLCKFKTFAPPLWK</sequence>
<comment type="caution">
    <text evidence="1">The sequence shown here is derived from an EMBL/GenBank/DDBJ whole genome shotgun (WGS) entry which is preliminary data.</text>
</comment>
<gene>
    <name evidence="1" type="ORF">HPB50_000858</name>
</gene>
<dbReference type="Proteomes" id="UP000821845">
    <property type="component" value="Chromosome 4"/>
</dbReference>
<dbReference type="EMBL" id="CM023484">
    <property type="protein sequence ID" value="KAH6931805.1"/>
    <property type="molecule type" value="Genomic_DNA"/>
</dbReference>